<feature type="transmembrane region" description="Helical" evidence="9">
    <location>
        <begin position="550"/>
        <end position="572"/>
    </location>
</feature>
<evidence type="ECO:0000256" key="5">
    <source>
        <dbReference type="ARBA" id="ARBA00022989"/>
    </source>
</evidence>
<feature type="transmembrane region" description="Helical" evidence="9">
    <location>
        <begin position="693"/>
        <end position="716"/>
    </location>
</feature>
<feature type="region of interest" description="Disordered" evidence="8">
    <location>
        <begin position="897"/>
        <end position="933"/>
    </location>
</feature>
<evidence type="ECO:0000256" key="1">
    <source>
        <dbReference type="ARBA" id="ARBA00004651"/>
    </source>
</evidence>
<evidence type="ECO:0000256" key="9">
    <source>
        <dbReference type="SAM" id="Phobius"/>
    </source>
</evidence>
<evidence type="ECO:0000256" key="2">
    <source>
        <dbReference type="ARBA" id="ARBA00022475"/>
    </source>
</evidence>
<evidence type="ECO:0000313" key="12">
    <source>
        <dbReference type="Proteomes" id="UP000078447"/>
    </source>
</evidence>
<dbReference type="Proteomes" id="UP000078447">
    <property type="component" value="Unassembled WGS sequence"/>
</dbReference>
<dbReference type="InterPro" id="IPR003838">
    <property type="entry name" value="ABC3_permease_C"/>
</dbReference>
<organism evidence="11 12">
    <name type="scientific">Exiguobacterium undae</name>
    <dbReference type="NCBI Taxonomy" id="169177"/>
    <lineage>
        <taxon>Bacteria</taxon>
        <taxon>Bacillati</taxon>
        <taxon>Bacillota</taxon>
        <taxon>Bacilli</taxon>
        <taxon>Bacillales</taxon>
        <taxon>Bacillales Family XII. Incertae Sedis</taxon>
        <taxon>Exiguobacterium</taxon>
    </lineage>
</organism>
<feature type="compositionally biased region" description="Basic and acidic residues" evidence="8">
    <location>
        <begin position="916"/>
        <end position="925"/>
    </location>
</feature>
<reference evidence="11 12" key="1">
    <citation type="submission" date="2016-03" db="EMBL/GenBank/DDBJ databases">
        <authorList>
            <person name="Cho S.-Y."/>
            <person name="Lim S."/>
            <person name="Kim H."/>
            <person name="Soh E.H."/>
            <person name="Moon J.S."/>
        </authorList>
    </citation>
    <scope>NUCLEOTIDE SEQUENCE [LARGE SCALE GENOMIC DNA]</scope>
    <source>
        <strain evidence="11 12">KCTC 3810</strain>
    </source>
</reference>
<comment type="similarity">
    <text evidence="7">Belongs to the ABC-4 integral membrane protein family.</text>
</comment>
<feature type="domain" description="ABC3 transporter permease C-terminal" evidence="10">
    <location>
        <begin position="739"/>
        <end position="849"/>
    </location>
</feature>
<evidence type="ECO:0000256" key="3">
    <source>
        <dbReference type="ARBA" id="ARBA00022692"/>
    </source>
</evidence>
<keyword evidence="6 9" id="KW-0472">Membrane</keyword>
<name>A0ABX2VBB2_9BACL</name>
<gene>
    <name evidence="11" type="ORF">A3783_05770</name>
</gene>
<keyword evidence="12" id="KW-1185">Reference proteome</keyword>
<proteinExistence type="inferred from homology"/>
<feature type="transmembrane region" description="Helical" evidence="9">
    <location>
        <begin position="593"/>
        <end position="617"/>
    </location>
</feature>
<evidence type="ECO:0000313" key="11">
    <source>
        <dbReference type="EMBL" id="OAN15441.1"/>
    </source>
</evidence>
<dbReference type="InterPro" id="IPR050250">
    <property type="entry name" value="Macrolide_Exporter_MacB"/>
</dbReference>
<feature type="transmembrane region" description="Helical" evidence="9">
    <location>
        <begin position="819"/>
        <end position="839"/>
    </location>
</feature>
<evidence type="ECO:0000256" key="4">
    <source>
        <dbReference type="ARBA" id="ARBA00022729"/>
    </source>
</evidence>
<evidence type="ECO:0000256" key="7">
    <source>
        <dbReference type="ARBA" id="ARBA00038076"/>
    </source>
</evidence>
<accession>A0ABX2VBB2</accession>
<comment type="caution">
    <text evidence="11">The sequence shown here is derived from an EMBL/GenBank/DDBJ whole genome shotgun (WGS) entry which is preliminary data.</text>
</comment>
<evidence type="ECO:0000259" key="10">
    <source>
        <dbReference type="Pfam" id="PF02687"/>
    </source>
</evidence>
<keyword evidence="3 9" id="KW-0812">Transmembrane</keyword>
<comment type="subcellular location">
    <subcellularLocation>
        <location evidence="1">Cell membrane</location>
        <topology evidence="1">Multi-pass membrane protein</topology>
    </subcellularLocation>
</comment>
<feature type="transmembrane region" description="Helical" evidence="9">
    <location>
        <begin position="629"/>
        <end position="651"/>
    </location>
</feature>
<dbReference type="Pfam" id="PF02687">
    <property type="entry name" value="FtsX"/>
    <property type="match status" value="2"/>
</dbReference>
<dbReference type="PANTHER" id="PTHR30572">
    <property type="entry name" value="MEMBRANE COMPONENT OF TRANSPORTER-RELATED"/>
    <property type="match status" value="1"/>
</dbReference>
<dbReference type="RefSeq" id="WP_028106276.1">
    <property type="nucleotide sequence ID" value="NZ_LVVL01000001.1"/>
</dbReference>
<keyword evidence="2" id="KW-1003">Cell membrane</keyword>
<dbReference type="PANTHER" id="PTHR30572:SF4">
    <property type="entry name" value="ABC TRANSPORTER PERMEASE YTRF"/>
    <property type="match status" value="1"/>
</dbReference>
<dbReference type="Gene3D" id="2.60.40.1240">
    <property type="match status" value="1"/>
</dbReference>
<feature type="transmembrane region" description="Helical" evidence="9">
    <location>
        <begin position="778"/>
        <end position="807"/>
    </location>
</feature>
<dbReference type="InterPro" id="IPR029050">
    <property type="entry name" value="Immunoprotect_excell_Ig-like"/>
</dbReference>
<evidence type="ECO:0000256" key="8">
    <source>
        <dbReference type="SAM" id="MobiDB-lite"/>
    </source>
</evidence>
<feature type="transmembrane region" description="Helical" evidence="9">
    <location>
        <begin position="736"/>
        <end position="757"/>
    </location>
</feature>
<dbReference type="EMBL" id="LVVL01000001">
    <property type="protein sequence ID" value="OAN15441.1"/>
    <property type="molecule type" value="Genomic_DNA"/>
</dbReference>
<keyword evidence="5 9" id="KW-1133">Transmembrane helix</keyword>
<sequence length="1253" mass="139220">MISFIWNSWWRNKEWFILLLVGVLIVSTGLSYLIGTTQASNGTVVDELQKRWGSSYDIVVRPPDSRSVTEDLKLLEPNYMSGLDGGITMQQYKTIQKISDVEVAAPIAMIGNYYADAQIGTFDFKEQGIYKVIIQDVQDTGLQKEQQSSSSFLGAGWSPSEGDGLNRDISPQALGKQPLMEFGSATMLAGIDPEAEAKLVGLDQATKKATHSRYFTKDDIATDNGDDVWNIPLILNSHEYVDAYRKYRYEKVDIPLVNDSMTETVNAIMKKGGASYLKTLPVQPAKVYKITTSETSKELVNDILKGTVPSKPTGSFDWMYLKPSAVEYQTLTSPYATRWPFAYQVTPQEVPKDVLLAKRTMYRKARSFGDTSINLKSVPKMKLNFIGVFDPQKLNISKDPLTELPMETYFPAKAQWVMDKNERPVNPVRDVKPTNDPYDFLTKPPSMLTTLDAAFKLRGDKAISAIRVNVKGVEAMNATSEKKLQAVAQEIEDKTGLITDVTLGSSPQLALTYLPGLKNESALGWVQQPWIKLGSSMAIFQEAKVGMSGVIASVIAVALVYVFSSNIILLYARKKEFAILLSLGWRPRQLSKLLFLEATLLGTFVALISWTILGSFWLTTDHPIALGRILLIGLAGLLIYWGGTLVPMALIRRIQPFESMRSGEVSKGRRLVRSQSIFGMSLNQLFTYWQRTLLSVVAIALPTSLFIFFLFVTFRLKGVLYATWLGEYVALEVGTMHYVAMAVALLIAILTTTEIMWQNVNERKPQLAVLKATGWRDGWIRLLVLTEGMLTGLFAGLIGLLIALAMIGYVYNQFPINELLFLSVMLFIPVVTGVLGALLPAQRAVRITPNAAIGSVAVNTQATERRFKLALGTIGVALVAGVTSLFLFAANEDITQTPKQAQDKPPAVQTTGAKIADSKQTESKKKTAVSQTETDKKIKKLMKKGMVQTTPGGEQISNQFFYVDPLIETPKELDLQEKPGYRFVTVPVTMQDNQDPRSKGSVANYRPSTYAMTAPDGKEYLPVDYVNHNEKAWKFSYQYVSGEKSRVDLVYQVPEDEKVLVLYASDDAFPRTVTVKIDLDAAPGADSKPKQTPKTVKQDSGAVQEIMNQAMVRTFPGDPELKKAIFRAGALLPEPPKELKLPALQDEQYVTVPVILRNYTAPEGEGYGTYRPNRYTLTDADGTVYESVDYVNHNPDVWKSGYQYFSPRASRVDLVFQVPEQDNTYVLFAKDEAFAKSVAVKIEVKASKDKTSN</sequence>
<feature type="domain" description="ABC3 transporter permease C-terminal" evidence="10">
    <location>
        <begin position="550"/>
        <end position="656"/>
    </location>
</feature>
<keyword evidence="4" id="KW-0732">Signal</keyword>
<feature type="transmembrane region" description="Helical" evidence="9">
    <location>
        <begin position="869"/>
        <end position="890"/>
    </location>
</feature>
<protein>
    <recommendedName>
        <fullName evidence="10">ABC3 transporter permease C-terminal domain-containing protein</fullName>
    </recommendedName>
</protein>
<evidence type="ECO:0000256" key="6">
    <source>
        <dbReference type="ARBA" id="ARBA00023136"/>
    </source>
</evidence>